<gene>
    <name evidence="2" type="ORF">METZ01_LOCUS388427</name>
</gene>
<keyword evidence="1" id="KW-1133">Transmembrane helix</keyword>
<sequence>MKGVFLEPPQVDIALTIIGFLAALVSLIGLFLVASYEATFTILSKSILEKMAESGIDRSKAMLRIYEPHQRLRLMARLGEAIGTTG</sequence>
<evidence type="ECO:0008006" key="3">
    <source>
        <dbReference type="Google" id="ProtNLM"/>
    </source>
</evidence>
<protein>
    <recommendedName>
        <fullName evidence="3">CNNM transmembrane domain-containing protein</fullName>
    </recommendedName>
</protein>
<name>A0A382UMS6_9ZZZZ</name>
<accession>A0A382UMS6</accession>
<feature type="transmembrane region" description="Helical" evidence="1">
    <location>
        <begin position="13"/>
        <end position="36"/>
    </location>
</feature>
<feature type="non-terminal residue" evidence="2">
    <location>
        <position position="86"/>
    </location>
</feature>
<proteinExistence type="predicted"/>
<dbReference type="EMBL" id="UINC01145442">
    <property type="protein sequence ID" value="SVD35573.1"/>
    <property type="molecule type" value="Genomic_DNA"/>
</dbReference>
<organism evidence="2">
    <name type="scientific">marine metagenome</name>
    <dbReference type="NCBI Taxonomy" id="408172"/>
    <lineage>
        <taxon>unclassified sequences</taxon>
        <taxon>metagenomes</taxon>
        <taxon>ecological metagenomes</taxon>
    </lineage>
</organism>
<evidence type="ECO:0000256" key="1">
    <source>
        <dbReference type="SAM" id="Phobius"/>
    </source>
</evidence>
<reference evidence="2" key="1">
    <citation type="submission" date="2018-05" db="EMBL/GenBank/DDBJ databases">
        <authorList>
            <person name="Lanie J.A."/>
            <person name="Ng W.-L."/>
            <person name="Kazmierczak K.M."/>
            <person name="Andrzejewski T.M."/>
            <person name="Davidsen T.M."/>
            <person name="Wayne K.J."/>
            <person name="Tettelin H."/>
            <person name="Glass J.I."/>
            <person name="Rusch D."/>
            <person name="Podicherti R."/>
            <person name="Tsui H.-C.T."/>
            <person name="Winkler M.E."/>
        </authorList>
    </citation>
    <scope>NUCLEOTIDE SEQUENCE</scope>
</reference>
<evidence type="ECO:0000313" key="2">
    <source>
        <dbReference type="EMBL" id="SVD35573.1"/>
    </source>
</evidence>
<keyword evidence="1" id="KW-0812">Transmembrane</keyword>
<dbReference type="AlphaFoldDB" id="A0A382UMS6"/>
<keyword evidence="1" id="KW-0472">Membrane</keyword>